<evidence type="ECO:0000313" key="3">
    <source>
        <dbReference type="Proteomes" id="UP000800039"/>
    </source>
</evidence>
<feature type="compositionally biased region" description="Basic and acidic residues" evidence="1">
    <location>
        <begin position="679"/>
        <end position="700"/>
    </location>
</feature>
<feature type="region of interest" description="Disordered" evidence="1">
    <location>
        <begin position="621"/>
        <end position="732"/>
    </location>
</feature>
<evidence type="ECO:0000313" key="2">
    <source>
        <dbReference type="EMBL" id="KAF1850149.1"/>
    </source>
</evidence>
<dbReference type="RefSeq" id="XP_040792712.1">
    <property type="nucleotide sequence ID" value="XM_040936305.1"/>
</dbReference>
<feature type="compositionally biased region" description="Basic and acidic residues" evidence="1">
    <location>
        <begin position="645"/>
        <end position="664"/>
    </location>
</feature>
<dbReference type="GeneID" id="63853555"/>
<gene>
    <name evidence="2" type="ORF">K460DRAFT_400232</name>
</gene>
<dbReference type="EMBL" id="ML976614">
    <property type="protein sequence ID" value="KAF1850149.1"/>
    <property type="molecule type" value="Genomic_DNA"/>
</dbReference>
<reference evidence="2" key="1">
    <citation type="submission" date="2020-01" db="EMBL/GenBank/DDBJ databases">
        <authorList>
            <consortium name="DOE Joint Genome Institute"/>
            <person name="Haridas S."/>
            <person name="Albert R."/>
            <person name="Binder M."/>
            <person name="Bloem J."/>
            <person name="Labutti K."/>
            <person name="Salamov A."/>
            <person name="Andreopoulos B."/>
            <person name="Baker S.E."/>
            <person name="Barry K."/>
            <person name="Bills G."/>
            <person name="Bluhm B.H."/>
            <person name="Cannon C."/>
            <person name="Castanera R."/>
            <person name="Culley D.E."/>
            <person name="Daum C."/>
            <person name="Ezra D."/>
            <person name="Gonzalez J.B."/>
            <person name="Henrissat B."/>
            <person name="Kuo A."/>
            <person name="Liang C."/>
            <person name="Lipzen A."/>
            <person name="Lutzoni F."/>
            <person name="Magnuson J."/>
            <person name="Mondo S."/>
            <person name="Nolan M."/>
            <person name="Ohm R."/>
            <person name="Pangilinan J."/>
            <person name="Park H.-J."/>
            <person name="Ramirez L."/>
            <person name="Alfaro M."/>
            <person name="Sun H."/>
            <person name="Tritt A."/>
            <person name="Yoshinaga Y."/>
            <person name="Zwiers L.-H."/>
            <person name="Turgeon B.G."/>
            <person name="Goodwin S.B."/>
            <person name="Spatafora J.W."/>
            <person name="Crous P.W."/>
            <person name="Grigoriev I.V."/>
        </authorList>
    </citation>
    <scope>NUCLEOTIDE SEQUENCE</scope>
    <source>
        <strain evidence="2">CBS 394.84</strain>
    </source>
</reference>
<feature type="region of interest" description="Disordered" evidence="1">
    <location>
        <begin position="256"/>
        <end position="276"/>
    </location>
</feature>
<feature type="compositionally biased region" description="Polar residues" evidence="1">
    <location>
        <begin position="305"/>
        <end position="318"/>
    </location>
</feature>
<sequence length="732" mass="82241">MLIQSRIDRATYLTVSSPAAKTTANGYVRVVPSLNVAHDNLAREDTSSKFPTAALPAFSATFHSTGIQTQPLCDGDQFIEIFGYDPTRDDLKRRIGTAAIGRYKTEGEVKPHELVYGAAFSVAHVPRQKALYVNAGFQTTDFAESNKALARAKVKASMVAKKYRRVAEAAGYRVWAESKDERVIHSEQYAVKIELDAEGNAFDADITGHLLPNIYGVEIESALDCSGSIHNPTHTNTHKVFSQRDTAIDLEILRPIPALEPSTRESDPDPEPIEDYGYEISLRGEDSDMIFEKDAQEKAVKPENPSGTVNSPIHTQTDVSVPPKSSLVSPSYKIDRKASKASRLQKQRPGRSLQISTSRKIGESPTVESSIPTGEDNDRKQHGSLRDTPQRTGAKHSSRARKGQVGPLSELRSEDVPRSPKVHRTIDQPPRSSTISELALSTPGRKPPGRVPNNKPRKIRSTIREEDDIASKETKGADGPNSPPKANQVSVDLVLDHEVRHDQEKLARKIQANIGGLEESWKSTSNQKSKGNIKDTARLQTSTTQMHDPQTDVNAEDQHDLFTRAREIEDRRRKLAYAVVEQKEMNDVVHRQSYTPKGVVVQDAKPPRIEPIDEMMRARRAEERRRELHHANMSSRKLSRHIQKRSVDKTERSVSNDEERREEGIIANRKVAAPQPRRVVREEIKRYDPRDRVKKIREAESFYSDTAVKDRVNPEGDSTRERDDGNRKRRKR</sequence>
<organism evidence="2 3">
    <name type="scientific">Cucurbitaria berberidis CBS 394.84</name>
    <dbReference type="NCBI Taxonomy" id="1168544"/>
    <lineage>
        <taxon>Eukaryota</taxon>
        <taxon>Fungi</taxon>
        <taxon>Dikarya</taxon>
        <taxon>Ascomycota</taxon>
        <taxon>Pezizomycotina</taxon>
        <taxon>Dothideomycetes</taxon>
        <taxon>Pleosporomycetidae</taxon>
        <taxon>Pleosporales</taxon>
        <taxon>Pleosporineae</taxon>
        <taxon>Cucurbitariaceae</taxon>
        <taxon>Cucurbitaria</taxon>
    </lineage>
</organism>
<feature type="compositionally biased region" description="Low complexity" evidence="1">
    <location>
        <begin position="319"/>
        <end position="331"/>
    </location>
</feature>
<feature type="compositionally biased region" description="Basic and acidic residues" evidence="1">
    <location>
        <begin position="707"/>
        <end position="726"/>
    </location>
</feature>
<name>A0A9P4GRV9_9PLEO</name>
<evidence type="ECO:0000256" key="1">
    <source>
        <dbReference type="SAM" id="MobiDB-lite"/>
    </source>
</evidence>
<feature type="compositionally biased region" description="Basic and acidic residues" evidence="1">
    <location>
        <begin position="376"/>
        <end position="389"/>
    </location>
</feature>
<feature type="compositionally biased region" description="Basic residues" evidence="1">
    <location>
        <begin position="393"/>
        <end position="402"/>
    </location>
</feature>
<feature type="compositionally biased region" description="Basic residues" evidence="1">
    <location>
        <begin position="339"/>
        <end position="349"/>
    </location>
</feature>
<dbReference type="AlphaFoldDB" id="A0A9P4GRV9"/>
<comment type="caution">
    <text evidence="2">The sequence shown here is derived from an EMBL/GenBank/DDBJ whole genome shotgun (WGS) entry which is preliminary data.</text>
</comment>
<dbReference type="OrthoDB" id="3693838at2759"/>
<proteinExistence type="predicted"/>
<protein>
    <submittedName>
        <fullName evidence="2">Uncharacterized protein</fullName>
    </submittedName>
</protein>
<keyword evidence="3" id="KW-1185">Reference proteome</keyword>
<accession>A0A9P4GRV9</accession>
<dbReference type="Proteomes" id="UP000800039">
    <property type="component" value="Unassembled WGS sequence"/>
</dbReference>
<feature type="compositionally biased region" description="Basic and acidic residues" evidence="1">
    <location>
        <begin position="621"/>
        <end position="630"/>
    </location>
</feature>
<feature type="region of interest" description="Disordered" evidence="1">
    <location>
        <begin position="296"/>
        <end position="489"/>
    </location>
</feature>